<accession>A0A397UZ64</accession>
<gene>
    <name evidence="1" type="ORF">C2G38_2196205</name>
</gene>
<protein>
    <recommendedName>
        <fullName evidence="3">BTB domain-containing protein</fullName>
    </recommendedName>
</protein>
<sequence length="231" mass="26547">MPQGSQSITQSKEEWLHFLVLAGVVLLINHFEKHLDSQSRIVDDELATKNFHYAGSMLCDIWGRDQIFGKYGQGFNESTNTSVPWSWIEKHYSLCQYSIDIKRCTNLSCCGPTRVQEAMDFFQPFDGFLPPHSSNRSKARKEPEISKSVAEFVIISNSATMEDLDLLLLQQNESYLDECRECFSDIDNLNQLLKDSDEYNVIIEVGQAPNIQTFKVHSIILNTRCLYFKDN</sequence>
<proteinExistence type="predicted"/>
<dbReference type="EMBL" id="QKWP01000868">
    <property type="protein sequence ID" value="RIB14049.1"/>
    <property type="molecule type" value="Genomic_DNA"/>
</dbReference>
<evidence type="ECO:0000313" key="1">
    <source>
        <dbReference type="EMBL" id="RIB14049.1"/>
    </source>
</evidence>
<name>A0A397UZ64_9GLOM</name>
<keyword evidence="2" id="KW-1185">Reference proteome</keyword>
<dbReference type="AlphaFoldDB" id="A0A397UZ64"/>
<evidence type="ECO:0008006" key="3">
    <source>
        <dbReference type="Google" id="ProtNLM"/>
    </source>
</evidence>
<evidence type="ECO:0000313" key="2">
    <source>
        <dbReference type="Proteomes" id="UP000266673"/>
    </source>
</evidence>
<dbReference type="Gene3D" id="3.30.710.10">
    <property type="entry name" value="Potassium Channel Kv1.1, Chain A"/>
    <property type="match status" value="1"/>
</dbReference>
<comment type="caution">
    <text evidence="1">The sequence shown here is derived from an EMBL/GenBank/DDBJ whole genome shotgun (WGS) entry which is preliminary data.</text>
</comment>
<dbReference type="PANTHER" id="PTHR46954:SF1">
    <property type="entry name" value="C2H2-TYPE DOMAIN-CONTAINING PROTEIN"/>
    <property type="match status" value="1"/>
</dbReference>
<dbReference type="OrthoDB" id="2444723at2759"/>
<organism evidence="1 2">
    <name type="scientific">Gigaspora rosea</name>
    <dbReference type="NCBI Taxonomy" id="44941"/>
    <lineage>
        <taxon>Eukaryota</taxon>
        <taxon>Fungi</taxon>
        <taxon>Fungi incertae sedis</taxon>
        <taxon>Mucoromycota</taxon>
        <taxon>Glomeromycotina</taxon>
        <taxon>Glomeromycetes</taxon>
        <taxon>Diversisporales</taxon>
        <taxon>Gigasporaceae</taxon>
        <taxon>Gigaspora</taxon>
    </lineage>
</organism>
<reference evidence="1 2" key="1">
    <citation type="submission" date="2018-06" db="EMBL/GenBank/DDBJ databases">
        <title>Comparative genomics reveals the genomic features of Rhizophagus irregularis, R. cerebriforme, R. diaphanum and Gigaspora rosea, and their symbiotic lifestyle signature.</title>
        <authorList>
            <person name="Morin E."/>
            <person name="San Clemente H."/>
            <person name="Chen E.C.H."/>
            <person name="De La Providencia I."/>
            <person name="Hainaut M."/>
            <person name="Kuo A."/>
            <person name="Kohler A."/>
            <person name="Murat C."/>
            <person name="Tang N."/>
            <person name="Roy S."/>
            <person name="Loubradou J."/>
            <person name="Henrissat B."/>
            <person name="Grigoriev I.V."/>
            <person name="Corradi N."/>
            <person name="Roux C."/>
            <person name="Martin F.M."/>
        </authorList>
    </citation>
    <scope>NUCLEOTIDE SEQUENCE [LARGE SCALE GENOMIC DNA]</scope>
    <source>
        <strain evidence="1 2">DAOM 194757</strain>
    </source>
</reference>
<dbReference type="Proteomes" id="UP000266673">
    <property type="component" value="Unassembled WGS sequence"/>
</dbReference>
<dbReference type="PANTHER" id="PTHR46954">
    <property type="entry name" value="C2H2-TYPE DOMAIN-CONTAINING PROTEIN"/>
    <property type="match status" value="1"/>
</dbReference>
<dbReference type="InterPro" id="IPR011333">
    <property type="entry name" value="SKP1/BTB/POZ_sf"/>
</dbReference>